<keyword evidence="3" id="KW-1185">Reference proteome</keyword>
<dbReference type="RefSeq" id="XP_016626695.1">
    <property type="nucleotide sequence ID" value="XM_016782236.1"/>
</dbReference>
<dbReference type="AlphaFoldDB" id="A0A0D2JHB9"/>
<dbReference type="Proteomes" id="UP000053411">
    <property type="component" value="Unassembled WGS sequence"/>
</dbReference>
<feature type="compositionally biased region" description="Low complexity" evidence="1">
    <location>
        <begin position="115"/>
        <end position="132"/>
    </location>
</feature>
<sequence length="311" mass="34744">MTSFFRGSHKWNYRLQWDGIKSLTHDYLTAYRTLLLDTLQFLTICLQATVVDQRNRPPLNYIDDGGTAHRDAREVKVLHARQASMLLEEKGVGDNKDDDDDDDDGDDDDGDCDNTDSSSPSSHPACTSTTSSETNPPEAIIEECSSECLATTKIASSESGRCFWGYIISTHITESRAFQKETLSCQGKNRGKPKNLYEEFARSLDITNSKLEPVIRLGAPLIHIGKSGSATLLLLLDRPKMMKQLSVADTENLDRVSSDDDLVEKITKKLDTAIRDAYKRYQEVAADVWNVKGRSAMVDKIDNIMGKRINA</sequence>
<accession>A0A0D2JHB9</accession>
<dbReference type="VEuPathDB" id="FungiDB:Z520_11748"/>
<evidence type="ECO:0000313" key="2">
    <source>
        <dbReference type="EMBL" id="KIX92572.1"/>
    </source>
</evidence>
<proteinExistence type="predicted"/>
<evidence type="ECO:0000313" key="3">
    <source>
        <dbReference type="Proteomes" id="UP000053411"/>
    </source>
</evidence>
<feature type="compositionally biased region" description="Acidic residues" evidence="1">
    <location>
        <begin position="96"/>
        <end position="114"/>
    </location>
</feature>
<dbReference type="GeneID" id="27717494"/>
<organism evidence="2 3">
    <name type="scientific">Fonsecaea multimorphosa CBS 102226</name>
    <dbReference type="NCBI Taxonomy" id="1442371"/>
    <lineage>
        <taxon>Eukaryota</taxon>
        <taxon>Fungi</taxon>
        <taxon>Dikarya</taxon>
        <taxon>Ascomycota</taxon>
        <taxon>Pezizomycotina</taxon>
        <taxon>Eurotiomycetes</taxon>
        <taxon>Chaetothyriomycetidae</taxon>
        <taxon>Chaetothyriales</taxon>
        <taxon>Herpotrichiellaceae</taxon>
        <taxon>Fonsecaea</taxon>
    </lineage>
</organism>
<dbReference type="EMBL" id="KN848103">
    <property type="protein sequence ID" value="KIX92572.1"/>
    <property type="molecule type" value="Genomic_DNA"/>
</dbReference>
<gene>
    <name evidence="2" type="ORF">Z520_11748</name>
</gene>
<evidence type="ECO:0000256" key="1">
    <source>
        <dbReference type="SAM" id="MobiDB-lite"/>
    </source>
</evidence>
<dbReference type="OrthoDB" id="10590605at2759"/>
<protein>
    <submittedName>
        <fullName evidence="2">Uncharacterized protein</fullName>
    </submittedName>
</protein>
<feature type="region of interest" description="Disordered" evidence="1">
    <location>
        <begin position="88"/>
        <end position="137"/>
    </location>
</feature>
<reference evidence="2 3" key="1">
    <citation type="submission" date="2015-01" db="EMBL/GenBank/DDBJ databases">
        <title>The Genome Sequence of Fonsecaea multimorphosa CBS 102226.</title>
        <authorList>
            <consortium name="The Broad Institute Genomics Platform"/>
            <person name="Cuomo C."/>
            <person name="de Hoog S."/>
            <person name="Gorbushina A."/>
            <person name="Stielow B."/>
            <person name="Teixiera M."/>
            <person name="Abouelleil A."/>
            <person name="Chapman S.B."/>
            <person name="Priest M."/>
            <person name="Young S.K."/>
            <person name="Wortman J."/>
            <person name="Nusbaum C."/>
            <person name="Birren B."/>
        </authorList>
    </citation>
    <scope>NUCLEOTIDE SEQUENCE [LARGE SCALE GENOMIC DNA]</scope>
    <source>
        <strain evidence="2 3">CBS 102226</strain>
    </source>
</reference>
<name>A0A0D2JHB9_9EURO</name>